<protein>
    <recommendedName>
        <fullName evidence="11">8-oxo-dGTP diphosphatase</fullName>
        <ecNumber evidence="11">3.6.1.55</ecNumber>
    </recommendedName>
</protein>
<dbReference type="PANTHER" id="PTHR47707:SF1">
    <property type="entry name" value="NUDIX HYDROLASE FAMILY PROTEIN"/>
    <property type="match status" value="1"/>
</dbReference>
<dbReference type="CDD" id="cd02883">
    <property type="entry name" value="NUDIX_Hydrolase"/>
    <property type="match status" value="1"/>
</dbReference>
<evidence type="ECO:0000256" key="2">
    <source>
        <dbReference type="ARBA" id="ARBA00005582"/>
    </source>
</evidence>
<evidence type="ECO:0000256" key="9">
    <source>
        <dbReference type="ARBA" id="ARBA00023204"/>
    </source>
</evidence>
<evidence type="ECO:0000256" key="5">
    <source>
        <dbReference type="ARBA" id="ARBA00022723"/>
    </source>
</evidence>
<dbReference type="GO" id="GO:0044716">
    <property type="term" value="F:8-oxo-GDP phosphatase activity"/>
    <property type="evidence" value="ECO:0007669"/>
    <property type="project" value="TreeGrafter"/>
</dbReference>
<gene>
    <name evidence="13" type="ORF">A2709_00960</name>
</gene>
<comment type="catalytic activity">
    <reaction evidence="10">
        <text>8-oxo-dGTP + H2O = 8-oxo-dGMP + diphosphate + H(+)</text>
        <dbReference type="Rhea" id="RHEA:31575"/>
        <dbReference type="ChEBI" id="CHEBI:15377"/>
        <dbReference type="ChEBI" id="CHEBI:15378"/>
        <dbReference type="ChEBI" id="CHEBI:33019"/>
        <dbReference type="ChEBI" id="CHEBI:63224"/>
        <dbReference type="ChEBI" id="CHEBI:77896"/>
        <dbReference type="EC" id="3.6.1.55"/>
    </reaction>
</comment>
<evidence type="ECO:0000256" key="1">
    <source>
        <dbReference type="ARBA" id="ARBA00001946"/>
    </source>
</evidence>
<comment type="caution">
    <text evidence="13">The sequence shown here is derived from an EMBL/GenBank/DDBJ whole genome shotgun (WGS) entry which is preliminary data.</text>
</comment>
<evidence type="ECO:0000256" key="4">
    <source>
        <dbReference type="ARBA" id="ARBA00022705"/>
    </source>
</evidence>
<proteinExistence type="inferred from homology"/>
<reference evidence="13 14" key="1">
    <citation type="journal article" date="2016" name="Nat. Commun.">
        <title>Thousands of microbial genomes shed light on interconnected biogeochemical processes in an aquifer system.</title>
        <authorList>
            <person name="Anantharaman K."/>
            <person name="Brown C.T."/>
            <person name="Hug L.A."/>
            <person name="Sharon I."/>
            <person name="Castelle C.J."/>
            <person name="Probst A.J."/>
            <person name="Thomas B.C."/>
            <person name="Singh A."/>
            <person name="Wilkins M.J."/>
            <person name="Karaoz U."/>
            <person name="Brodie E.L."/>
            <person name="Williams K.H."/>
            <person name="Hubbard S.S."/>
            <person name="Banfield J.F."/>
        </authorList>
    </citation>
    <scope>NUCLEOTIDE SEQUENCE [LARGE SCALE GENOMIC DNA]</scope>
</reference>
<accession>A0A1F4V693</accession>
<organism evidence="13 14">
    <name type="scientific">candidate division WWE3 bacterium RIFCSPHIGHO2_01_FULL_43_9</name>
    <dbReference type="NCBI Taxonomy" id="1802618"/>
    <lineage>
        <taxon>Bacteria</taxon>
        <taxon>Katanobacteria</taxon>
    </lineage>
</organism>
<evidence type="ECO:0000256" key="8">
    <source>
        <dbReference type="ARBA" id="ARBA00022842"/>
    </source>
</evidence>
<dbReference type="EC" id="3.6.1.55" evidence="11"/>
<sequence length="139" mass="15860">MSQPQKRKTIALGVLKDSKNRILIIQRTNPERAQGGRTLTWAFPGGEVEGDVDPKMEVYKEFLEETGYKVKVGELISQRDYDKPFVHLLYYACESEGVHQGIVENTEEVDRLKWVEIPNLTKFFTTDIDPGVAVYLGLK</sequence>
<keyword evidence="4" id="KW-0235">DNA replication</keyword>
<dbReference type="GO" id="GO:0035539">
    <property type="term" value="F:8-oxo-7,8-dihydrodeoxyguanosine triphosphate pyrophosphatase activity"/>
    <property type="evidence" value="ECO:0007669"/>
    <property type="project" value="UniProtKB-EC"/>
</dbReference>
<evidence type="ECO:0000313" key="13">
    <source>
        <dbReference type="EMBL" id="OGC52702.1"/>
    </source>
</evidence>
<evidence type="ECO:0000256" key="3">
    <source>
        <dbReference type="ARBA" id="ARBA00022457"/>
    </source>
</evidence>
<comment type="cofactor">
    <cofactor evidence="1">
        <name>Mg(2+)</name>
        <dbReference type="ChEBI" id="CHEBI:18420"/>
    </cofactor>
</comment>
<keyword evidence="3" id="KW-0515">Mutator protein</keyword>
<dbReference type="GO" id="GO:0006281">
    <property type="term" value="P:DNA repair"/>
    <property type="evidence" value="ECO:0007669"/>
    <property type="project" value="UniProtKB-KW"/>
</dbReference>
<name>A0A1F4V693_UNCKA</name>
<evidence type="ECO:0000256" key="10">
    <source>
        <dbReference type="ARBA" id="ARBA00035861"/>
    </source>
</evidence>
<evidence type="ECO:0000256" key="6">
    <source>
        <dbReference type="ARBA" id="ARBA00022763"/>
    </source>
</evidence>
<comment type="similarity">
    <text evidence="2">Belongs to the Nudix hydrolase family.</text>
</comment>
<dbReference type="InterPro" id="IPR000086">
    <property type="entry name" value="NUDIX_hydrolase_dom"/>
</dbReference>
<evidence type="ECO:0000313" key="14">
    <source>
        <dbReference type="Proteomes" id="UP000176853"/>
    </source>
</evidence>
<dbReference type="Gene3D" id="3.90.79.10">
    <property type="entry name" value="Nucleoside Triphosphate Pyrophosphohydrolase"/>
    <property type="match status" value="1"/>
</dbReference>
<keyword evidence="5" id="KW-0479">Metal-binding</keyword>
<dbReference type="GO" id="GO:0006260">
    <property type="term" value="P:DNA replication"/>
    <property type="evidence" value="ECO:0007669"/>
    <property type="project" value="UniProtKB-KW"/>
</dbReference>
<evidence type="ECO:0000256" key="7">
    <source>
        <dbReference type="ARBA" id="ARBA00022801"/>
    </source>
</evidence>
<dbReference type="InterPro" id="IPR015797">
    <property type="entry name" value="NUDIX_hydrolase-like_dom_sf"/>
</dbReference>
<dbReference type="GO" id="GO:0046872">
    <property type="term" value="F:metal ion binding"/>
    <property type="evidence" value="ECO:0007669"/>
    <property type="project" value="UniProtKB-KW"/>
</dbReference>
<dbReference type="PANTHER" id="PTHR47707">
    <property type="entry name" value="8-OXO-DGTP DIPHOSPHATASE"/>
    <property type="match status" value="1"/>
</dbReference>
<keyword evidence="6" id="KW-0227">DNA damage</keyword>
<keyword evidence="9" id="KW-0234">DNA repair</keyword>
<dbReference type="Proteomes" id="UP000176853">
    <property type="component" value="Unassembled WGS sequence"/>
</dbReference>
<evidence type="ECO:0000259" key="12">
    <source>
        <dbReference type="PROSITE" id="PS51462"/>
    </source>
</evidence>
<evidence type="ECO:0000256" key="11">
    <source>
        <dbReference type="ARBA" id="ARBA00038905"/>
    </source>
</evidence>
<dbReference type="Pfam" id="PF00293">
    <property type="entry name" value="NUDIX"/>
    <property type="match status" value="1"/>
</dbReference>
<keyword evidence="7" id="KW-0378">Hydrolase</keyword>
<feature type="domain" description="Nudix hydrolase" evidence="12">
    <location>
        <begin position="5"/>
        <end position="138"/>
    </location>
</feature>
<dbReference type="PROSITE" id="PS51462">
    <property type="entry name" value="NUDIX"/>
    <property type="match status" value="1"/>
</dbReference>
<dbReference type="SUPFAM" id="SSF55811">
    <property type="entry name" value="Nudix"/>
    <property type="match status" value="1"/>
</dbReference>
<dbReference type="InterPro" id="IPR047127">
    <property type="entry name" value="MutT-like"/>
</dbReference>
<dbReference type="EMBL" id="MEVB01000012">
    <property type="protein sequence ID" value="OGC52702.1"/>
    <property type="molecule type" value="Genomic_DNA"/>
</dbReference>
<dbReference type="GO" id="GO:0008413">
    <property type="term" value="F:8-oxo-7,8-dihydroguanosine triphosphate pyrophosphatase activity"/>
    <property type="evidence" value="ECO:0007669"/>
    <property type="project" value="TreeGrafter"/>
</dbReference>
<dbReference type="GO" id="GO:0044715">
    <property type="term" value="F:8-oxo-dGDP phosphatase activity"/>
    <property type="evidence" value="ECO:0007669"/>
    <property type="project" value="TreeGrafter"/>
</dbReference>
<keyword evidence="8" id="KW-0460">Magnesium</keyword>
<dbReference type="AlphaFoldDB" id="A0A1F4V693"/>